<dbReference type="Pfam" id="PF12069">
    <property type="entry name" value="DUF3549"/>
    <property type="match status" value="1"/>
</dbReference>
<keyword evidence="2" id="KW-1185">Reference proteome</keyword>
<dbReference type="OrthoDB" id="5597089at2"/>
<dbReference type="Proteomes" id="UP000245728">
    <property type="component" value="Chromosome"/>
</dbReference>
<proteinExistence type="predicted"/>
<evidence type="ECO:0008006" key="3">
    <source>
        <dbReference type="Google" id="ProtNLM"/>
    </source>
</evidence>
<dbReference type="EMBL" id="CP029347">
    <property type="protein sequence ID" value="AWL12620.1"/>
    <property type="molecule type" value="Genomic_DNA"/>
</dbReference>
<organism evidence="1 2">
    <name type="scientific">Saliniradius amylolyticus</name>
    <dbReference type="NCBI Taxonomy" id="2183582"/>
    <lineage>
        <taxon>Bacteria</taxon>
        <taxon>Pseudomonadati</taxon>
        <taxon>Pseudomonadota</taxon>
        <taxon>Gammaproteobacteria</taxon>
        <taxon>Alteromonadales</taxon>
        <taxon>Alteromonadaceae</taxon>
        <taxon>Saliniradius</taxon>
    </lineage>
</organism>
<protein>
    <recommendedName>
        <fullName evidence="3">DUF3549 domain-containing protein</fullName>
    </recommendedName>
</protein>
<evidence type="ECO:0000313" key="1">
    <source>
        <dbReference type="EMBL" id="AWL12620.1"/>
    </source>
</evidence>
<evidence type="ECO:0000313" key="2">
    <source>
        <dbReference type="Proteomes" id="UP000245728"/>
    </source>
</evidence>
<accession>A0A2S2E5W1</accession>
<sequence length="337" mass="38517">MSEISTISEFLLQSGCQYRVFDLGRGIRKLKAQEFMDIEANKVPHPYPRLGLAWFGIVFWNKQLSDQQYIWFLKLPLDEQGLLSSAARNQFLNIVVEALGAQMEVTKADSIPENPYTFTPGQQQMADFNSMVRKALSMPPSSFYEQACDYIRDPQAHDWQQLPLQGLADVIARLEETSELLCEQFESLNDTVQHSLLNSMENQPLGVSLTETLLDWIQRQPDNTAVHVALLRALTQSQARGLVHQHIARLLDSPMGAKSDCLIVISGRHWDYLEDEERLYDFMERLAKLESNIFVAVFADIVRLPSIRDKALAQLRRPDRSPQLSQAIEHLFRAMPS</sequence>
<dbReference type="KEGG" id="salh:HMF8227_02162"/>
<name>A0A2S2E5W1_9ALTE</name>
<dbReference type="RefSeq" id="WP_109340176.1">
    <property type="nucleotide sequence ID" value="NZ_CP029347.1"/>
</dbReference>
<reference evidence="1 2" key="1">
    <citation type="submission" date="2018-05" db="EMBL/GenBank/DDBJ databases">
        <title>Salinimonas sp. HMF8227 Genome sequencing and assembly.</title>
        <authorList>
            <person name="Kang H."/>
            <person name="Kang J."/>
            <person name="Cha I."/>
            <person name="Kim H."/>
            <person name="Joh K."/>
        </authorList>
    </citation>
    <scope>NUCLEOTIDE SEQUENCE [LARGE SCALE GENOMIC DNA]</scope>
    <source>
        <strain evidence="1 2">HMF8227</strain>
    </source>
</reference>
<gene>
    <name evidence="1" type="ORF">HMF8227_02162</name>
</gene>
<dbReference type="AlphaFoldDB" id="A0A2S2E5W1"/>
<dbReference type="InterPro" id="IPR021936">
    <property type="entry name" value="DUF3549"/>
</dbReference>